<evidence type="ECO:0000256" key="6">
    <source>
        <dbReference type="SAM" id="MobiDB-lite"/>
    </source>
</evidence>
<evidence type="ECO:0000256" key="4">
    <source>
        <dbReference type="ARBA" id="ARBA00023136"/>
    </source>
</evidence>
<feature type="coiled-coil region" evidence="5">
    <location>
        <begin position="378"/>
        <end position="405"/>
    </location>
</feature>
<dbReference type="PROSITE" id="PS51775">
    <property type="entry name" value="GTD_BINDING"/>
    <property type="match status" value="1"/>
</dbReference>
<keyword evidence="4" id="KW-0472">Membrane</keyword>
<evidence type="ECO:0000256" key="3">
    <source>
        <dbReference type="ARBA" id="ARBA00022989"/>
    </source>
</evidence>
<keyword evidence="3" id="KW-1133">Transmembrane helix</keyword>
<accession>A0AAF0ZXT0</accession>
<feature type="coiled-coil region" evidence="5">
    <location>
        <begin position="84"/>
        <end position="122"/>
    </location>
</feature>
<gene>
    <name evidence="8" type="ORF">MTR67_048841</name>
</gene>
<feature type="compositionally biased region" description="Polar residues" evidence="6">
    <location>
        <begin position="352"/>
        <end position="369"/>
    </location>
</feature>
<protein>
    <recommendedName>
        <fullName evidence="7">GTD-binding domain-containing protein</fullName>
    </recommendedName>
</protein>
<dbReference type="Pfam" id="PF04576">
    <property type="entry name" value="Zein-binding"/>
    <property type="match status" value="1"/>
</dbReference>
<reference evidence="8" key="1">
    <citation type="submission" date="2023-08" db="EMBL/GenBank/DDBJ databases">
        <title>A de novo genome assembly of Solanum verrucosum Schlechtendal, a Mexican diploid species geographically isolated from the other diploid A-genome species in potato relatives.</title>
        <authorList>
            <person name="Hosaka K."/>
        </authorList>
    </citation>
    <scope>NUCLEOTIDE SEQUENCE</scope>
    <source>
        <tissue evidence="8">Young leaves</tissue>
    </source>
</reference>
<feature type="domain" description="GTD-binding" evidence="7">
    <location>
        <begin position="68"/>
        <end position="166"/>
    </location>
</feature>
<evidence type="ECO:0000313" key="9">
    <source>
        <dbReference type="Proteomes" id="UP001234989"/>
    </source>
</evidence>
<feature type="region of interest" description="Disordered" evidence="6">
    <location>
        <begin position="347"/>
        <end position="369"/>
    </location>
</feature>
<evidence type="ECO:0000259" key="7">
    <source>
        <dbReference type="PROSITE" id="PS51775"/>
    </source>
</evidence>
<keyword evidence="5" id="KW-0175">Coiled coil</keyword>
<dbReference type="GO" id="GO:0016020">
    <property type="term" value="C:membrane"/>
    <property type="evidence" value="ECO:0007669"/>
    <property type="project" value="UniProtKB-SubCell"/>
</dbReference>
<sequence length="620" mass="69559">MDSESMIPSTSVVKCCDCECNCSITNSSFSGNWIRTVKRKFDEYDEIEKKFVIPGLILPQTARIDMGNECIALREMVCGQQETIQELSVELEEEREAASSAANEAMSMILRLQREKAESQMEFRQFKMFTEEKMAHDQQEIMALEDFLYKREQVIQSLTCEVQMYKHRMLSYGLLESEVEYDGEKENGHFCRNNSVGESSDGRFDIPSYYYPPLKCTINENQVNTEVDDEVVDVEKYAFGEAPRSCDHLRYLEKRINQLETTPSSRTDEEVFNNNILEKAIVAQSPFVPNKEICSDFFSGSPKFNGSVRKAENSQTEEYANLRKVDESSDVGDEMSDRVYTIDSIHQGAGYNGNSETKGSVHTPIDSLNHTDFGDPEVTKLYLRLQALEADRESMRQAIISMRTDKAQLILLKEIAQQLCKEASPERRTPVRKTSVIKSFSFISIFKRTLFYAYFRDCSTSVLQSTTVMFFRFADAMTILCEDRSLDNVLCLVEKESTSMQVLVWFDSQQGGLAYAVRQGTSCWAMEMSFKYASVKPILIGPHSTATSASLMLIGMNAERILVRLVAFGCSFICSRPICLAAANLGTGLLLTNNGGAVGIVATDVMVAVGSGGGSNGDVD</sequence>
<dbReference type="AlphaFoldDB" id="A0AAF0ZXT0"/>
<evidence type="ECO:0000256" key="1">
    <source>
        <dbReference type="ARBA" id="ARBA00004370"/>
    </source>
</evidence>
<dbReference type="Proteomes" id="UP001234989">
    <property type="component" value="Chromosome 11"/>
</dbReference>
<keyword evidence="9" id="KW-1185">Reference proteome</keyword>
<comment type="subcellular location">
    <subcellularLocation>
        <location evidence="1">Membrane</location>
    </subcellularLocation>
</comment>
<dbReference type="PANTHER" id="PTHR31422">
    <property type="entry name" value="BNAANNG28530D PROTEIN"/>
    <property type="match status" value="1"/>
</dbReference>
<evidence type="ECO:0000256" key="2">
    <source>
        <dbReference type="ARBA" id="ARBA00022692"/>
    </source>
</evidence>
<dbReference type="PANTHER" id="PTHR31422:SF0">
    <property type="entry name" value="MYOSIN-BINDING PROTEIN 7"/>
    <property type="match status" value="1"/>
</dbReference>
<proteinExistence type="predicted"/>
<dbReference type="EMBL" id="CP133622">
    <property type="protein sequence ID" value="WMV55456.1"/>
    <property type="molecule type" value="Genomic_DNA"/>
</dbReference>
<dbReference type="GO" id="GO:0080115">
    <property type="term" value="F:myosin XI tail binding"/>
    <property type="evidence" value="ECO:0007669"/>
    <property type="project" value="UniProtKB-ARBA"/>
</dbReference>
<name>A0AAF0ZXT0_SOLVR</name>
<evidence type="ECO:0000313" key="8">
    <source>
        <dbReference type="EMBL" id="WMV55456.1"/>
    </source>
</evidence>
<dbReference type="InterPro" id="IPR007656">
    <property type="entry name" value="GTD-bd"/>
</dbReference>
<keyword evidence="2" id="KW-0812">Transmembrane</keyword>
<evidence type="ECO:0000256" key="5">
    <source>
        <dbReference type="SAM" id="Coils"/>
    </source>
</evidence>
<organism evidence="8 9">
    <name type="scientific">Solanum verrucosum</name>
    <dbReference type="NCBI Taxonomy" id="315347"/>
    <lineage>
        <taxon>Eukaryota</taxon>
        <taxon>Viridiplantae</taxon>
        <taxon>Streptophyta</taxon>
        <taxon>Embryophyta</taxon>
        <taxon>Tracheophyta</taxon>
        <taxon>Spermatophyta</taxon>
        <taxon>Magnoliopsida</taxon>
        <taxon>eudicotyledons</taxon>
        <taxon>Gunneridae</taxon>
        <taxon>Pentapetalae</taxon>
        <taxon>asterids</taxon>
        <taxon>lamiids</taxon>
        <taxon>Solanales</taxon>
        <taxon>Solanaceae</taxon>
        <taxon>Solanoideae</taxon>
        <taxon>Solaneae</taxon>
        <taxon>Solanum</taxon>
    </lineage>
</organism>